<evidence type="ECO:0000256" key="5">
    <source>
        <dbReference type="ARBA" id="ARBA00020265"/>
    </source>
</evidence>
<evidence type="ECO:0000256" key="3">
    <source>
        <dbReference type="ARBA" id="ARBA00005043"/>
    </source>
</evidence>
<comment type="pathway">
    <text evidence="3">tRNA modification; 5-methoxycarbonylmethyl-2-thiouridine-tRNA biosynthesis.</text>
</comment>
<dbReference type="Pfam" id="PF05625">
    <property type="entry name" value="PAXNEB"/>
    <property type="match status" value="1"/>
</dbReference>
<protein>
    <recommendedName>
        <fullName evidence="5">Elongator complex protein 4</fullName>
    </recommendedName>
</protein>
<evidence type="ECO:0000256" key="9">
    <source>
        <dbReference type="SAM" id="MobiDB-lite"/>
    </source>
</evidence>
<dbReference type="GO" id="GO:0033588">
    <property type="term" value="C:elongator holoenzyme complex"/>
    <property type="evidence" value="ECO:0007669"/>
    <property type="project" value="InterPro"/>
</dbReference>
<evidence type="ECO:0000313" key="11">
    <source>
        <dbReference type="Proteomes" id="UP000019377"/>
    </source>
</evidence>
<feature type="region of interest" description="Disordered" evidence="9">
    <location>
        <begin position="171"/>
        <end position="195"/>
    </location>
</feature>
<gene>
    <name evidence="10" type="ORF">PSEUBRA_SCAF3g04168</name>
</gene>
<comment type="similarity">
    <text evidence="4">Belongs to the ELP4 family.</text>
</comment>
<accession>V5EWH5</accession>
<dbReference type="PANTHER" id="PTHR12896:SF1">
    <property type="entry name" value="ELONGATOR COMPLEX PROTEIN 4"/>
    <property type="match status" value="1"/>
</dbReference>
<feature type="region of interest" description="Disordered" evidence="9">
    <location>
        <begin position="1"/>
        <end position="23"/>
    </location>
</feature>
<evidence type="ECO:0000256" key="2">
    <source>
        <dbReference type="ARBA" id="ARBA00004496"/>
    </source>
</evidence>
<dbReference type="AlphaFoldDB" id="V5EWH5"/>
<organism evidence="10 11">
    <name type="scientific">Kalmanozyma brasiliensis (strain GHG001)</name>
    <name type="common">Yeast</name>
    <name type="synonym">Pseudozyma brasiliensis</name>
    <dbReference type="NCBI Taxonomy" id="1365824"/>
    <lineage>
        <taxon>Eukaryota</taxon>
        <taxon>Fungi</taxon>
        <taxon>Dikarya</taxon>
        <taxon>Basidiomycota</taxon>
        <taxon>Ustilaginomycotina</taxon>
        <taxon>Ustilaginomycetes</taxon>
        <taxon>Ustilaginales</taxon>
        <taxon>Ustilaginaceae</taxon>
        <taxon>Kalmanozyma</taxon>
    </lineage>
</organism>
<dbReference type="STRING" id="1365824.V5EWH5"/>
<keyword evidence="11" id="KW-1185">Reference proteome</keyword>
<dbReference type="OrthoDB" id="289162at2759"/>
<dbReference type="UniPathway" id="UPA00988"/>
<evidence type="ECO:0000256" key="6">
    <source>
        <dbReference type="ARBA" id="ARBA00022490"/>
    </source>
</evidence>
<keyword evidence="8" id="KW-0539">Nucleus</keyword>
<keyword evidence="6" id="KW-0963">Cytoplasm</keyword>
<dbReference type="InterPro" id="IPR027417">
    <property type="entry name" value="P-loop_NTPase"/>
</dbReference>
<dbReference type="Proteomes" id="UP000019377">
    <property type="component" value="Unassembled WGS sequence"/>
</dbReference>
<dbReference type="HOGENOM" id="CLU_031345_1_0_1"/>
<dbReference type="PANTHER" id="PTHR12896">
    <property type="entry name" value="PAX6 NEIGHBOR PROTEIN PAXNEB"/>
    <property type="match status" value="1"/>
</dbReference>
<evidence type="ECO:0000313" key="10">
    <source>
        <dbReference type="EMBL" id="EST06654.1"/>
    </source>
</evidence>
<dbReference type="GO" id="GO:0008023">
    <property type="term" value="C:transcription elongation factor complex"/>
    <property type="evidence" value="ECO:0007669"/>
    <property type="project" value="TreeGrafter"/>
</dbReference>
<proteinExistence type="inferred from homology"/>
<comment type="subcellular location">
    <subcellularLocation>
        <location evidence="2">Cytoplasm</location>
    </subcellularLocation>
    <subcellularLocation>
        <location evidence="1">Nucleus</location>
    </subcellularLocation>
</comment>
<reference evidence="11" key="1">
    <citation type="journal article" date="2013" name="Genome Announc.">
        <title>Draft genome sequence of Pseudozyma brasiliensis sp. nov. strain GHG001, a high producer of endo-1,4-xylanase isolated from an insect pest of sugarcane.</title>
        <authorList>
            <person name="Oliveira J.V.D.C."/>
            <person name="dos Santos R.A.C."/>
            <person name="Borges T.A."/>
            <person name="Riano-Pachon D.M."/>
            <person name="Goldman G.H."/>
        </authorList>
    </citation>
    <scope>NUCLEOTIDE SEQUENCE [LARGE SCALE GENOMIC DNA]</scope>
    <source>
        <strain evidence="11">GHG001</strain>
    </source>
</reference>
<name>V5EWH5_KALBG</name>
<feature type="compositionally biased region" description="Low complexity" evidence="9">
    <location>
        <begin position="10"/>
        <end position="23"/>
    </location>
</feature>
<dbReference type="InterPro" id="IPR008728">
    <property type="entry name" value="Elongator_complex_protein_4"/>
</dbReference>
<dbReference type="GO" id="GO:0005737">
    <property type="term" value="C:cytoplasm"/>
    <property type="evidence" value="ECO:0007669"/>
    <property type="project" value="UniProtKB-SubCell"/>
</dbReference>
<keyword evidence="7" id="KW-0819">tRNA processing</keyword>
<dbReference type="GO" id="GO:0002098">
    <property type="term" value="P:tRNA wobble uridine modification"/>
    <property type="evidence" value="ECO:0007669"/>
    <property type="project" value="InterPro"/>
</dbReference>
<evidence type="ECO:0000256" key="7">
    <source>
        <dbReference type="ARBA" id="ARBA00022694"/>
    </source>
</evidence>
<dbReference type="OMA" id="HYPLACA"/>
<sequence length="382" mass="39429">MSSFKRRINPSSGSSASLPLPAGVKPSSFSSPVPLISTGVPALDDLLSGGGLSSSSSLLVFPSTGTAAQSAAQIGSSSSTPAASAETDHAARAAAEPYAELLLSYSIAQGIASDHINIVIGEDVWGLVNGLMARAGDLDDQLVARLGSKATANEEADAGPSDHLNAVADEDDVEPHASTSALEAGAEGGRGSEQREREMKIAWRYHSMKQFNTTVNEPSTEAIPFCQTFDLSKRIDSRIIQHAMDTGKLELVDTSASSSGSSGINSYELAAFPAYTGAVKILNTPSVGTLTNPSIRSSVLRGMGGAPAGGREGGAGGGENNLAFKVRRKRVVIETLHLDVEGGVSERRTKPAKGVEVETANKTAAAPSTGGLLNFMEWDCDA</sequence>
<evidence type="ECO:0000256" key="8">
    <source>
        <dbReference type="ARBA" id="ARBA00023242"/>
    </source>
</evidence>
<dbReference type="Gene3D" id="3.40.50.300">
    <property type="entry name" value="P-loop containing nucleotide triphosphate hydrolases"/>
    <property type="match status" value="1"/>
</dbReference>
<evidence type="ECO:0000256" key="1">
    <source>
        <dbReference type="ARBA" id="ARBA00004123"/>
    </source>
</evidence>
<dbReference type="EMBL" id="KI545873">
    <property type="protein sequence ID" value="EST06654.1"/>
    <property type="molecule type" value="Genomic_DNA"/>
</dbReference>
<evidence type="ECO:0000256" key="4">
    <source>
        <dbReference type="ARBA" id="ARBA00007573"/>
    </source>
</evidence>
<dbReference type="eggNOG" id="KOG3949">
    <property type="taxonomic scope" value="Eukaryota"/>
</dbReference>